<proteinExistence type="predicted"/>
<protein>
    <submittedName>
        <fullName evidence="2">Uncharacterized protein</fullName>
    </submittedName>
</protein>
<evidence type="ECO:0000313" key="3">
    <source>
        <dbReference type="Proteomes" id="UP000002038"/>
    </source>
</evidence>
<feature type="region of interest" description="Disordered" evidence="1">
    <location>
        <begin position="151"/>
        <end position="201"/>
    </location>
</feature>
<feature type="compositionally biased region" description="Basic and acidic residues" evidence="1">
    <location>
        <begin position="951"/>
        <end position="977"/>
    </location>
</feature>
<dbReference type="OrthoDB" id="4159838at2759"/>
<feature type="region of interest" description="Disordered" evidence="1">
    <location>
        <begin position="951"/>
        <end position="990"/>
    </location>
</feature>
<feature type="compositionally biased region" description="Polar residues" evidence="1">
    <location>
        <begin position="79"/>
        <end position="94"/>
    </location>
</feature>
<dbReference type="AlphaFoldDB" id="A0A179UFL0"/>
<name>A0A179UFL0_BLAGS</name>
<feature type="compositionally biased region" description="Basic residues" evidence="1">
    <location>
        <begin position="121"/>
        <end position="130"/>
    </location>
</feature>
<dbReference type="GeneID" id="8505941"/>
<dbReference type="RefSeq" id="XP_031577398.1">
    <property type="nucleotide sequence ID" value="XM_031721022.1"/>
</dbReference>
<dbReference type="EMBL" id="GG657451">
    <property type="protein sequence ID" value="OAT06764.1"/>
    <property type="molecule type" value="Genomic_DNA"/>
</dbReference>
<keyword evidence="3" id="KW-1185">Reference proteome</keyword>
<feature type="compositionally biased region" description="Polar residues" evidence="1">
    <location>
        <begin position="786"/>
        <end position="800"/>
    </location>
</feature>
<dbReference type="KEGG" id="bgh:BDBG_02926"/>
<accession>A0A179UFL0</accession>
<organism evidence="2 3">
    <name type="scientific">Blastomyces gilchristii (strain SLH14081)</name>
    <name type="common">Blastomyces dermatitidis</name>
    <dbReference type="NCBI Taxonomy" id="559298"/>
    <lineage>
        <taxon>Eukaryota</taxon>
        <taxon>Fungi</taxon>
        <taxon>Dikarya</taxon>
        <taxon>Ascomycota</taxon>
        <taxon>Pezizomycotina</taxon>
        <taxon>Eurotiomycetes</taxon>
        <taxon>Eurotiomycetidae</taxon>
        <taxon>Onygenales</taxon>
        <taxon>Ajellomycetaceae</taxon>
        <taxon>Blastomyces</taxon>
    </lineage>
</organism>
<feature type="compositionally biased region" description="Low complexity" evidence="1">
    <location>
        <begin position="801"/>
        <end position="813"/>
    </location>
</feature>
<evidence type="ECO:0000313" key="2">
    <source>
        <dbReference type="EMBL" id="OAT06764.1"/>
    </source>
</evidence>
<gene>
    <name evidence="2" type="ORF">BDBG_02926</name>
</gene>
<evidence type="ECO:0000256" key="1">
    <source>
        <dbReference type="SAM" id="MobiDB-lite"/>
    </source>
</evidence>
<dbReference type="Proteomes" id="UP000002038">
    <property type="component" value="Unassembled WGS sequence"/>
</dbReference>
<reference evidence="3" key="1">
    <citation type="journal article" date="2015" name="PLoS Genet.">
        <title>The dynamic genome and transcriptome of the human fungal pathogen Blastomyces and close relative Emmonsia.</title>
        <authorList>
            <person name="Munoz J.F."/>
            <person name="Gauthier G.M."/>
            <person name="Desjardins C.A."/>
            <person name="Gallo J.E."/>
            <person name="Holder J."/>
            <person name="Sullivan T.D."/>
            <person name="Marty A.J."/>
            <person name="Carmen J.C."/>
            <person name="Chen Z."/>
            <person name="Ding L."/>
            <person name="Gujja S."/>
            <person name="Magrini V."/>
            <person name="Misas E."/>
            <person name="Mitreva M."/>
            <person name="Priest M."/>
            <person name="Saif S."/>
            <person name="Whiston E.A."/>
            <person name="Young S."/>
            <person name="Zeng Q."/>
            <person name="Goldman W.E."/>
            <person name="Mardis E.R."/>
            <person name="Taylor J.W."/>
            <person name="McEwen J.G."/>
            <person name="Clay O.K."/>
            <person name="Klein B.S."/>
            <person name="Cuomo C.A."/>
        </authorList>
    </citation>
    <scope>NUCLEOTIDE SEQUENCE [LARGE SCALE GENOMIC DNA]</scope>
    <source>
        <strain evidence="3">SLH14081</strain>
    </source>
</reference>
<dbReference type="VEuPathDB" id="FungiDB:BDBG_02926"/>
<feature type="region of interest" description="Disordered" evidence="1">
    <location>
        <begin position="74"/>
        <end position="138"/>
    </location>
</feature>
<feature type="region of interest" description="Disordered" evidence="1">
    <location>
        <begin position="765"/>
        <end position="848"/>
    </location>
</feature>
<sequence>MDAAAKGGRVGLNWYVSQIQRSALFLRMTMNSAASRLRPSASEVSITSRWCNRALRPLTSTILRLEKHWKITPLGAPNLNGTTVSGSSQKSNSAAKEARGASESDSESTPDDPTWVPGGAVRKHIRHKYSARTGSRSRVVVRSPETLKLQPGEFSIPTPLIKGKKRQCPEMEEPNGDASGVAAIADSNEDSSTQNSRRGPMKRKLPAYAGWNSQRIWKDSCNEYNDPSYIAIAQGIFQVWDTFLTMTAPEKSSGPGARSLMSMALGTTSMYIASEQEAVDNCEDKNEKVDVADLIFTELESIYGISNAGWKPLKSLVRLHGIRLVCDAIRHRWISPMIARQLVLNSIDSVSYDAAQEILSALLSVTQSIEGPRHLDCSLFSSGSFGVFHTLATYVNKASHISFFFREVGSLLRDGIVPVEWIVTESMKPFVTHALRSISCEDDDCSASVLFIVNTILAASRSNPRCSLPTLELAADTDKLQKCDEGRCKLDSSRRNLPENPESKANEHLSLALNNSISSILGILCSAHIVRFTTHSPTFVPSASPMHHILVRVSAIIQHDILDASFDLAQDRPRSELLRVGHILMADYILKCSWEGAKKEGQTAVPGATKLLSTFEYFTRTLKSRKDLTASLSTFVTHVSHSCGRALSEDGFTQLQIFTDALTEDNLQPYPALKALLGKVAVDAALKFAESTLHPDHHSWAAHIQTKAARYSNGPLGHDEIIPLTPSLALSKTGYIWEESIGEWIAAAPASGAYRSLRACKAQNQFLPNPPDELPTSSDADDATASRGSSTFSACSEGYNSSITSSEFTSPSWSRKRKRGVNSPNLVSGKHARTTYSSSLKAPPRRLRSGKSRSWSFYIDERESHDSNLLIFDRFKRSKITKKKHYVVEPSITKTRPLCQRTDINRSLLNPATMEVRLPGPQTADKAVEVVIVHDRKKYIDTESSSFLIQEERERMLPGSDRSDYNRDYDLSDHNDDSDGDDEDVLAREPSPRYLLRRKSLCTPIASKLFSCATPPGARLRTTRSSTSLQKQPILQAAGCNIVGSSDDELSFF</sequence>